<evidence type="ECO:0000313" key="2">
    <source>
        <dbReference type="Proteomes" id="UP000054279"/>
    </source>
</evidence>
<accession>A0A0C9V097</accession>
<dbReference type="AlphaFoldDB" id="A0A0C9V097"/>
<dbReference type="Proteomes" id="UP000054279">
    <property type="component" value="Unassembled WGS sequence"/>
</dbReference>
<reference evidence="1 2" key="1">
    <citation type="submission" date="2014-06" db="EMBL/GenBank/DDBJ databases">
        <title>Evolutionary Origins and Diversification of the Mycorrhizal Mutualists.</title>
        <authorList>
            <consortium name="DOE Joint Genome Institute"/>
            <consortium name="Mycorrhizal Genomics Consortium"/>
            <person name="Kohler A."/>
            <person name="Kuo A."/>
            <person name="Nagy L.G."/>
            <person name="Floudas D."/>
            <person name="Copeland A."/>
            <person name="Barry K.W."/>
            <person name="Cichocki N."/>
            <person name="Veneault-Fourrey C."/>
            <person name="LaButti K."/>
            <person name="Lindquist E.A."/>
            <person name="Lipzen A."/>
            <person name="Lundell T."/>
            <person name="Morin E."/>
            <person name="Murat C."/>
            <person name="Riley R."/>
            <person name="Ohm R."/>
            <person name="Sun H."/>
            <person name="Tunlid A."/>
            <person name="Henrissat B."/>
            <person name="Grigoriev I.V."/>
            <person name="Hibbett D.S."/>
            <person name="Martin F."/>
        </authorList>
    </citation>
    <scope>NUCLEOTIDE SEQUENCE [LARGE SCALE GENOMIC DNA]</scope>
    <source>
        <strain evidence="1 2">SS14</strain>
    </source>
</reference>
<dbReference type="HOGENOM" id="CLU_1687834_0_0_1"/>
<evidence type="ECO:0000313" key="1">
    <source>
        <dbReference type="EMBL" id="KIJ40514.1"/>
    </source>
</evidence>
<gene>
    <name evidence="1" type="ORF">M422DRAFT_256476</name>
</gene>
<dbReference type="EMBL" id="KN837143">
    <property type="protein sequence ID" value="KIJ40514.1"/>
    <property type="molecule type" value="Genomic_DNA"/>
</dbReference>
<proteinExistence type="predicted"/>
<sequence>MPRGPVDPPAMCRFHVKGLPPPPAIYAPTSLHLRARSSVDLHAFCHLQASPSTSMPYTRTHPSVLQPARHAPPTSPRFKHTPASTSCACTCPFMSCLHAMCKGATAPPPRRHVSARHPSASAPCAHWFFDPACVARSSTRQPPLHATCMHAGAVAL</sequence>
<organism evidence="1 2">
    <name type="scientific">Sphaerobolus stellatus (strain SS14)</name>
    <dbReference type="NCBI Taxonomy" id="990650"/>
    <lineage>
        <taxon>Eukaryota</taxon>
        <taxon>Fungi</taxon>
        <taxon>Dikarya</taxon>
        <taxon>Basidiomycota</taxon>
        <taxon>Agaricomycotina</taxon>
        <taxon>Agaricomycetes</taxon>
        <taxon>Phallomycetidae</taxon>
        <taxon>Geastrales</taxon>
        <taxon>Sphaerobolaceae</taxon>
        <taxon>Sphaerobolus</taxon>
    </lineage>
</organism>
<name>A0A0C9V097_SPHS4</name>
<keyword evidence="2" id="KW-1185">Reference proteome</keyword>
<protein>
    <submittedName>
        <fullName evidence="1">Uncharacterized protein</fullName>
    </submittedName>
</protein>